<reference evidence="1 2" key="1">
    <citation type="submission" date="2015-11" db="EMBL/GenBank/DDBJ databases">
        <title>Genomic analysis of 38 Legionella species identifies large and diverse effector repertoires.</title>
        <authorList>
            <person name="Burstein D."/>
            <person name="Amaro F."/>
            <person name="Zusman T."/>
            <person name="Lifshitz Z."/>
            <person name="Cohen O."/>
            <person name="Gilbert J.A."/>
            <person name="Pupko T."/>
            <person name="Shuman H.A."/>
            <person name="Segal G."/>
        </authorList>
    </citation>
    <scope>NUCLEOTIDE SEQUENCE [LARGE SCALE GENOMIC DNA]</scope>
    <source>
        <strain evidence="1 2">SE-32A-C8</strain>
    </source>
</reference>
<dbReference type="PATRIC" id="fig|448.7.peg.2356"/>
<proteinExistence type="predicted"/>
<organism evidence="1 2">
    <name type="scientific">Legionella erythra</name>
    <dbReference type="NCBI Taxonomy" id="448"/>
    <lineage>
        <taxon>Bacteria</taxon>
        <taxon>Pseudomonadati</taxon>
        <taxon>Pseudomonadota</taxon>
        <taxon>Gammaproteobacteria</taxon>
        <taxon>Legionellales</taxon>
        <taxon>Legionellaceae</taxon>
        <taxon>Legionella</taxon>
    </lineage>
</organism>
<keyword evidence="2" id="KW-1185">Reference proteome</keyword>
<sequence>MTVGELKKALQELIEAYQKMKWMSGATRATGILDALTELDETSTVGGEEKKLIRQMIKYNWQDVVVMLKPSQWESDEKALPLIRFQAQLETQKMIPRNDHHTVCFKEIIACFNESPGPVNAETLSALMQSTCRVIGYAEHSEVDSYPSERLKRRSKSPSPGAKANLDMSITSMAALLYLLYYQTSEEQAELIPFLIDYREQTTDEERRSESAMLRFLRNTPHQAALLIEQMAHCINYSIVLKEKEFEPIRALLPTVRKDFLKALFPDLWHITANQHGGILDTITRKVALCNAITKQFTVLKIPFDEIEPFCRQIKSEKGMLRSSKDRELLDESLQLFKLDQYIAQRESEGGEYLFFSGNLKHRAAVKQKQKLLGVPEKLGPLEWVAVHQGRLGELQGEAESEANRLKV</sequence>
<dbReference type="RefSeq" id="WP_058527369.1">
    <property type="nucleotide sequence ID" value="NZ_CAAAHY010000036.1"/>
</dbReference>
<accession>A0A0W0TER0</accession>
<gene>
    <name evidence="1" type="ORF">Lery_2241</name>
</gene>
<dbReference type="AlphaFoldDB" id="A0A0W0TER0"/>
<dbReference type="EMBL" id="LNYA01000034">
    <property type="protein sequence ID" value="KTC94074.1"/>
    <property type="molecule type" value="Genomic_DNA"/>
</dbReference>
<dbReference type="OrthoDB" id="5650429at2"/>
<protein>
    <submittedName>
        <fullName evidence="1">Uncharacterized protein</fullName>
    </submittedName>
</protein>
<name>A0A0W0TER0_LEGER</name>
<evidence type="ECO:0000313" key="2">
    <source>
        <dbReference type="Proteomes" id="UP000054773"/>
    </source>
</evidence>
<evidence type="ECO:0000313" key="1">
    <source>
        <dbReference type="EMBL" id="KTC94074.1"/>
    </source>
</evidence>
<dbReference type="Proteomes" id="UP000054773">
    <property type="component" value="Unassembled WGS sequence"/>
</dbReference>
<dbReference type="STRING" id="448.Lery_2241"/>
<comment type="caution">
    <text evidence="1">The sequence shown here is derived from an EMBL/GenBank/DDBJ whole genome shotgun (WGS) entry which is preliminary data.</text>
</comment>